<dbReference type="EMBL" id="JACGCM010000973">
    <property type="protein sequence ID" value="KAF6163552.1"/>
    <property type="molecule type" value="Genomic_DNA"/>
</dbReference>
<dbReference type="PANTHER" id="PTHR31189:SF2">
    <property type="entry name" value="RMLC-LIKE CUPINS SUPERFAMILY PROTEIN"/>
    <property type="match status" value="1"/>
</dbReference>
<sequence length="278" mass="32118">MEFSNPGDLIQLLLTAEQEGKFVFKKIKKFPPRRKKPVVWNILSHDKDNHKWGFGSGNATDGGNRGFLSLRRTTGEVKVETIYKDVLEEKKLKMGDIYSNLACSTFYMSFFISYGKNRPSVLAGFNRNTVKTAFNVYGNEFDKILTRQRSGPIVSIADEYEPRMWASLIHLKKRDSLQQLYDIEEEENTWVWRKLMNSILRIEIASRSGPMEFFRFTTSARKNWPQFLVGTRSILQTMKGPELAMAFGNETFVTNPFLKAYSYKLKATVRDDLIVNSC</sequence>
<evidence type="ECO:0000313" key="2">
    <source>
        <dbReference type="Proteomes" id="UP000541444"/>
    </source>
</evidence>
<dbReference type="AlphaFoldDB" id="A0A7J7N956"/>
<gene>
    <name evidence="1" type="ORF">GIB67_002557</name>
</gene>
<protein>
    <submittedName>
        <fullName evidence="1">Uncharacterized protein</fullName>
    </submittedName>
</protein>
<dbReference type="Proteomes" id="UP000541444">
    <property type="component" value="Unassembled WGS sequence"/>
</dbReference>
<dbReference type="InterPro" id="IPR014710">
    <property type="entry name" value="RmlC-like_jellyroll"/>
</dbReference>
<dbReference type="InterPro" id="IPR011051">
    <property type="entry name" value="RmlC_Cupin_sf"/>
</dbReference>
<organism evidence="1 2">
    <name type="scientific">Kingdonia uniflora</name>
    <dbReference type="NCBI Taxonomy" id="39325"/>
    <lineage>
        <taxon>Eukaryota</taxon>
        <taxon>Viridiplantae</taxon>
        <taxon>Streptophyta</taxon>
        <taxon>Embryophyta</taxon>
        <taxon>Tracheophyta</taxon>
        <taxon>Spermatophyta</taxon>
        <taxon>Magnoliopsida</taxon>
        <taxon>Ranunculales</taxon>
        <taxon>Circaeasteraceae</taxon>
        <taxon>Kingdonia</taxon>
    </lineage>
</organism>
<dbReference type="PANTHER" id="PTHR31189">
    <property type="entry name" value="OS03G0336100 PROTEIN-RELATED"/>
    <property type="match status" value="1"/>
</dbReference>
<evidence type="ECO:0000313" key="1">
    <source>
        <dbReference type="EMBL" id="KAF6163552.1"/>
    </source>
</evidence>
<comment type="caution">
    <text evidence="1">The sequence shown here is derived from an EMBL/GenBank/DDBJ whole genome shotgun (WGS) entry which is preliminary data.</text>
</comment>
<name>A0A7J7N956_9MAGN</name>
<proteinExistence type="predicted"/>
<dbReference type="OrthoDB" id="2019862at2759"/>
<dbReference type="Gene3D" id="2.60.120.10">
    <property type="entry name" value="Jelly Rolls"/>
    <property type="match status" value="2"/>
</dbReference>
<accession>A0A7J7N956</accession>
<keyword evidence="2" id="KW-1185">Reference proteome</keyword>
<reference evidence="1 2" key="1">
    <citation type="journal article" date="2020" name="IScience">
        <title>Genome Sequencing of the Endangered Kingdonia uniflora (Circaeasteraceae, Ranunculales) Reveals Potential Mechanisms of Evolutionary Specialization.</title>
        <authorList>
            <person name="Sun Y."/>
            <person name="Deng T."/>
            <person name="Zhang A."/>
            <person name="Moore M.J."/>
            <person name="Landis J.B."/>
            <person name="Lin N."/>
            <person name="Zhang H."/>
            <person name="Zhang X."/>
            <person name="Huang J."/>
            <person name="Zhang X."/>
            <person name="Sun H."/>
            <person name="Wang H."/>
        </authorList>
    </citation>
    <scope>NUCLEOTIDE SEQUENCE [LARGE SCALE GENOMIC DNA]</scope>
    <source>
        <strain evidence="1">TB1705</strain>
        <tissue evidence="1">Leaf</tissue>
    </source>
</reference>
<dbReference type="SUPFAM" id="SSF51182">
    <property type="entry name" value="RmlC-like cupins"/>
    <property type="match status" value="1"/>
</dbReference>
<dbReference type="InterPro" id="IPR050253">
    <property type="entry name" value="Seed_Storage-Functional"/>
</dbReference>